<evidence type="ECO:0000259" key="4">
    <source>
        <dbReference type="Pfam" id="PF20303"/>
    </source>
</evidence>
<feature type="transmembrane region" description="Helical" evidence="3">
    <location>
        <begin position="41"/>
        <end position="62"/>
    </location>
</feature>
<keyword evidence="3" id="KW-0812">Transmembrane</keyword>
<dbReference type="RefSeq" id="WP_265989485.1">
    <property type="nucleotide sequence ID" value="NZ_CP110973.1"/>
</dbReference>
<feature type="compositionally biased region" description="Polar residues" evidence="2">
    <location>
        <begin position="169"/>
        <end position="178"/>
    </location>
</feature>
<keyword evidence="3" id="KW-0472">Membrane</keyword>
<dbReference type="Pfam" id="PF20303">
    <property type="entry name" value="YLATT"/>
    <property type="match status" value="1"/>
</dbReference>
<dbReference type="Proteomes" id="UP001597116">
    <property type="component" value="Unassembled WGS sequence"/>
</dbReference>
<name>A0ABW3QK67_9BACT</name>
<evidence type="ECO:0000259" key="5">
    <source>
        <dbReference type="Pfam" id="PF20305"/>
    </source>
</evidence>
<evidence type="ECO:0000313" key="6">
    <source>
        <dbReference type="EMBL" id="MFD1140435.1"/>
    </source>
</evidence>
<keyword evidence="7" id="KW-1185">Reference proteome</keyword>
<keyword evidence="3" id="KW-1133">Transmembrane helix</keyword>
<dbReference type="Pfam" id="PF20305">
    <property type="entry name" value="pYEATS"/>
    <property type="match status" value="1"/>
</dbReference>
<gene>
    <name evidence="6" type="ORF">ACFQ4C_04920</name>
</gene>
<feature type="transmembrane region" description="Helical" evidence="3">
    <location>
        <begin position="12"/>
        <end position="34"/>
    </location>
</feature>
<evidence type="ECO:0000256" key="2">
    <source>
        <dbReference type="SAM" id="MobiDB-lite"/>
    </source>
</evidence>
<proteinExistence type="predicted"/>
<dbReference type="InterPro" id="IPR046888">
    <property type="entry name" value="pYEATS"/>
</dbReference>
<feature type="coiled-coil region" evidence="1">
    <location>
        <begin position="121"/>
        <end position="148"/>
    </location>
</feature>
<accession>A0ABW3QK67</accession>
<evidence type="ECO:0000256" key="3">
    <source>
        <dbReference type="SAM" id="Phobius"/>
    </source>
</evidence>
<dbReference type="InterPro" id="IPR046890">
    <property type="entry name" value="YLATT"/>
</dbReference>
<feature type="domain" description="YEATS-Like-Associating Three TM" evidence="4">
    <location>
        <begin position="10"/>
        <end position="126"/>
    </location>
</feature>
<feature type="region of interest" description="Disordered" evidence="2">
    <location>
        <begin position="169"/>
        <end position="212"/>
    </location>
</feature>
<reference evidence="7" key="1">
    <citation type="journal article" date="2019" name="Int. J. Syst. Evol. Microbiol.">
        <title>The Global Catalogue of Microorganisms (GCM) 10K type strain sequencing project: providing services to taxonomists for standard genome sequencing and annotation.</title>
        <authorList>
            <consortium name="The Broad Institute Genomics Platform"/>
            <consortium name="The Broad Institute Genome Sequencing Center for Infectious Disease"/>
            <person name="Wu L."/>
            <person name="Ma J."/>
        </authorList>
    </citation>
    <scope>NUCLEOTIDE SEQUENCE [LARGE SCALE GENOMIC DNA]</scope>
    <source>
        <strain evidence="7">CCUG 55608</strain>
    </source>
</reference>
<evidence type="ECO:0000313" key="7">
    <source>
        <dbReference type="Proteomes" id="UP001597116"/>
    </source>
</evidence>
<comment type="caution">
    <text evidence="6">The sequence shown here is derived from an EMBL/GenBank/DDBJ whole genome shotgun (WGS) entry which is preliminary data.</text>
</comment>
<dbReference type="EMBL" id="JBHTLP010000002">
    <property type="protein sequence ID" value="MFD1140435.1"/>
    <property type="molecule type" value="Genomic_DNA"/>
</dbReference>
<sequence length="319" mass="34943">MYSILSSPDLWTILGTMVLAGIIGGLVNGFLPTAEGEPVKIWWKCILTGLGASLIVPVFLFLTQSKILDELVRVLPENASAQAVSQAISLKVQNYLVFFSFCTIAAITSTRFITTVSDRLLSELKKEVDATKQAVRATDQKVEETQKKAIDNRATLQAVKKKIQEESLVRTTLETTPSAPRPDPRESISRSPAPTPPAVRPATDPQKGRWGGQAVNNFKRLQATITPIDEDEDWFTVRLEVMSTDPDAHPLTGNVVFYLPDTLVPNTRTVVARNNRAFTEETAWSAFTVGAETADGTQLELDLGDPAAVPDVPASFRHR</sequence>
<organism evidence="6 7">
    <name type="scientific">Larkinella insperata</name>
    <dbReference type="NCBI Taxonomy" id="332158"/>
    <lineage>
        <taxon>Bacteria</taxon>
        <taxon>Pseudomonadati</taxon>
        <taxon>Bacteroidota</taxon>
        <taxon>Cytophagia</taxon>
        <taxon>Cytophagales</taxon>
        <taxon>Spirosomataceae</taxon>
        <taxon>Larkinella</taxon>
    </lineage>
</organism>
<feature type="domain" description="Prokaryotic YEATS" evidence="5">
    <location>
        <begin position="235"/>
        <end position="303"/>
    </location>
</feature>
<keyword evidence="1" id="KW-0175">Coiled coil</keyword>
<evidence type="ECO:0000256" key="1">
    <source>
        <dbReference type="SAM" id="Coils"/>
    </source>
</evidence>
<protein>
    <submittedName>
        <fullName evidence="6">YEATS-associated helix-containing protein</fullName>
    </submittedName>
</protein>